<evidence type="ECO:0000313" key="2">
    <source>
        <dbReference type="EMBL" id="SCP95468.1"/>
    </source>
</evidence>
<dbReference type="AlphaFoldDB" id="A0A1D3TPQ3"/>
<accession>A0A1D3TPQ3</accession>
<dbReference type="PANTHER" id="PTHR47619">
    <property type="entry name" value="METALLO-HYDROLASE YYCJ-RELATED"/>
    <property type="match status" value="1"/>
</dbReference>
<proteinExistence type="predicted"/>
<dbReference type="Proteomes" id="UP000199315">
    <property type="component" value="Unassembled WGS sequence"/>
</dbReference>
<dbReference type="RefSeq" id="WP_091229763.1">
    <property type="nucleotide sequence ID" value="NZ_FMKA01000001.1"/>
</dbReference>
<reference evidence="2 3" key="1">
    <citation type="submission" date="2016-09" db="EMBL/GenBank/DDBJ databases">
        <authorList>
            <person name="Capua I."/>
            <person name="De Benedictis P."/>
            <person name="Joannis T."/>
            <person name="Lombin L.H."/>
            <person name="Cattoli G."/>
        </authorList>
    </citation>
    <scope>NUCLEOTIDE SEQUENCE [LARGE SCALE GENOMIC DNA]</scope>
    <source>
        <strain evidence="2 3">GluBS11</strain>
    </source>
</reference>
<dbReference type="Gene3D" id="3.60.15.10">
    <property type="entry name" value="Ribonuclease Z/Hydroxyacylglutathione hydrolase-like"/>
    <property type="match status" value="1"/>
</dbReference>
<dbReference type="SMART" id="SM00849">
    <property type="entry name" value="Lactamase_B"/>
    <property type="match status" value="1"/>
</dbReference>
<dbReference type="InterPro" id="IPR001279">
    <property type="entry name" value="Metallo-B-lactamas"/>
</dbReference>
<dbReference type="InterPro" id="IPR052533">
    <property type="entry name" value="WalJ/YycJ-like"/>
</dbReference>
<organism evidence="2 3">
    <name type="scientific">Anaerobium acetethylicum</name>
    <dbReference type="NCBI Taxonomy" id="1619234"/>
    <lineage>
        <taxon>Bacteria</taxon>
        <taxon>Bacillati</taxon>
        <taxon>Bacillota</taxon>
        <taxon>Clostridia</taxon>
        <taxon>Lachnospirales</taxon>
        <taxon>Lachnospiraceae</taxon>
        <taxon>Anaerobium</taxon>
    </lineage>
</organism>
<dbReference type="EMBL" id="FMKA01000001">
    <property type="protein sequence ID" value="SCP95468.1"/>
    <property type="molecule type" value="Genomic_DNA"/>
</dbReference>
<dbReference type="PANTHER" id="PTHR47619:SF1">
    <property type="entry name" value="EXODEOXYRIBONUCLEASE WALJ"/>
    <property type="match status" value="1"/>
</dbReference>
<name>A0A1D3TPQ3_9FIRM</name>
<gene>
    <name evidence="2" type="ORF">SAMN05421730_1001591</name>
</gene>
<protein>
    <submittedName>
        <fullName evidence="2">Phosphoribosyl 1,2-cyclic phosphodiesterase</fullName>
    </submittedName>
</protein>
<feature type="domain" description="Metallo-beta-lactamase" evidence="1">
    <location>
        <begin position="11"/>
        <end position="191"/>
    </location>
</feature>
<dbReference type="SUPFAM" id="SSF56281">
    <property type="entry name" value="Metallo-hydrolase/oxidoreductase"/>
    <property type="match status" value="1"/>
</dbReference>
<evidence type="ECO:0000313" key="3">
    <source>
        <dbReference type="Proteomes" id="UP000199315"/>
    </source>
</evidence>
<sequence length="265" mass="28837">MNLCSITSGSSGNCIYAGSDNTHILIDAGISGKRIENGLNSIGLKTSEMKGILVTHEHSDHISGIGVLARRHGIPIYGTRGTLAGIAASKSVGEVPEDLFREIEADVDFCIDDLVISPFTISHDAAEPVAYRVSHGTKSVGVATDLGKYTDYTIDKLKGLDVLLLEANHDVNMLQVGSYPYYLKQRILGDRGHLSNELSGRLLCELLHDNLKSILLGHLSRENNYEELAYETVRLEITMGNTPYKPGDFPIRVAKRDCASELIAV</sequence>
<dbReference type="STRING" id="1619234.SAMN05421730_1001591"/>
<dbReference type="Pfam" id="PF12706">
    <property type="entry name" value="Lactamase_B_2"/>
    <property type="match status" value="1"/>
</dbReference>
<dbReference type="InterPro" id="IPR036866">
    <property type="entry name" value="RibonucZ/Hydroxyglut_hydro"/>
</dbReference>
<dbReference type="OrthoDB" id="9781189at2"/>
<keyword evidence="3" id="KW-1185">Reference proteome</keyword>
<evidence type="ECO:0000259" key="1">
    <source>
        <dbReference type="SMART" id="SM00849"/>
    </source>
</evidence>